<comment type="caution">
    <text evidence="6">The sequence shown here is derived from an EMBL/GenBank/DDBJ whole genome shotgun (WGS) entry which is preliminary data.</text>
</comment>
<evidence type="ECO:0000313" key="7">
    <source>
        <dbReference type="Proteomes" id="UP001491310"/>
    </source>
</evidence>
<dbReference type="InterPro" id="IPR027417">
    <property type="entry name" value="P-loop_NTPase"/>
</dbReference>
<dbReference type="SMART" id="SM00382">
    <property type="entry name" value="AAA"/>
    <property type="match status" value="1"/>
</dbReference>
<keyword evidence="2" id="KW-0547">Nucleotide-binding</keyword>
<dbReference type="CDD" id="cd19481">
    <property type="entry name" value="RecA-like_protease"/>
    <property type="match status" value="1"/>
</dbReference>
<gene>
    <name evidence="6" type="ORF">WJX75_003207</name>
</gene>
<evidence type="ECO:0000256" key="4">
    <source>
        <dbReference type="SAM" id="MobiDB-lite"/>
    </source>
</evidence>
<evidence type="ECO:0000259" key="5">
    <source>
        <dbReference type="SMART" id="SM00382"/>
    </source>
</evidence>
<dbReference type="InterPro" id="IPR003959">
    <property type="entry name" value="ATPase_AAA_core"/>
</dbReference>
<organism evidence="6 7">
    <name type="scientific">Coccomyxa subellipsoidea</name>
    <dbReference type="NCBI Taxonomy" id="248742"/>
    <lineage>
        <taxon>Eukaryota</taxon>
        <taxon>Viridiplantae</taxon>
        <taxon>Chlorophyta</taxon>
        <taxon>core chlorophytes</taxon>
        <taxon>Trebouxiophyceae</taxon>
        <taxon>Trebouxiophyceae incertae sedis</taxon>
        <taxon>Coccomyxaceae</taxon>
        <taxon>Coccomyxa</taxon>
    </lineage>
</organism>
<evidence type="ECO:0000256" key="2">
    <source>
        <dbReference type="ARBA" id="ARBA00022741"/>
    </source>
</evidence>
<feature type="domain" description="AAA+ ATPase" evidence="5">
    <location>
        <begin position="393"/>
        <end position="527"/>
    </location>
</feature>
<proteinExistence type="inferred from homology"/>
<dbReference type="InterPro" id="IPR003593">
    <property type="entry name" value="AAA+_ATPase"/>
</dbReference>
<dbReference type="Proteomes" id="UP001491310">
    <property type="component" value="Unassembled WGS sequence"/>
</dbReference>
<name>A0ABR2YNH7_9CHLO</name>
<dbReference type="Pfam" id="PF00004">
    <property type="entry name" value="AAA"/>
    <property type="match status" value="1"/>
</dbReference>
<dbReference type="Gene3D" id="3.40.50.300">
    <property type="entry name" value="P-loop containing nucleotide triphosphate hydrolases"/>
    <property type="match status" value="1"/>
</dbReference>
<feature type="region of interest" description="Disordered" evidence="4">
    <location>
        <begin position="285"/>
        <end position="323"/>
    </location>
</feature>
<protein>
    <recommendedName>
        <fullName evidence="5">AAA+ ATPase domain-containing protein</fullName>
    </recommendedName>
</protein>
<dbReference type="InterPro" id="IPR050221">
    <property type="entry name" value="26S_Proteasome_ATPase"/>
</dbReference>
<evidence type="ECO:0000256" key="1">
    <source>
        <dbReference type="ARBA" id="ARBA00006914"/>
    </source>
</evidence>
<accession>A0ABR2YNH7</accession>
<reference evidence="6 7" key="1">
    <citation type="journal article" date="2024" name="Nat. Commun.">
        <title>Phylogenomics reveals the evolutionary origins of lichenization in chlorophyte algae.</title>
        <authorList>
            <person name="Puginier C."/>
            <person name="Libourel C."/>
            <person name="Otte J."/>
            <person name="Skaloud P."/>
            <person name="Haon M."/>
            <person name="Grisel S."/>
            <person name="Petersen M."/>
            <person name="Berrin J.G."/>
            <person name="Delaux P.M."/>
            <person name="Dal Grande F."/>
            <person name="Keller J."/>
        </authorList>
    </citation>
    <scope>NUCLEOTIDE SEQUENCE [LARGE SCALE GENOMIC DNA]</scope>
    <source>
        <strain evidence="6 7">SAG 216-7</strain>
    </source>
</reference>
<evidence type="ECO:0000313" key="6">
    <source>
        <dbReference type="EMBL" id="KAK9908136.1"/>
    </source>
</evidence>
<comment type="similarity">
    <text evidence="1">Belongs to the AAA ATPase family.</text>
</comment>
<dbReference type="PANTHER" id="PTHR23073">
    <property type="entry name" value="26S PROTEASOME REGULATORY SUBUNIT"/>
    <property type="match status" value="1"/>
</dbReference>
<dbReference type="EMBL" id="JALJOT010000008">
    <property type="protein sequence ID" value="KAK9908136.1"/>
    <property type="molecule type" value="Genomic_DNA"/>
</dbReference>
<sequence>MKTTISRCSRLLHANVSLVKLPDASVCAVTTSAVERLRIGHEERGSWAIPLLGLAGAGLAGCSIAACDADPDPQAIKDRLSVLQAWETVDQDLHRDEANLPFRHMAPQPTAPTVRCSPGQLVVRFPVRQGVDLYTLMNEIASAFTSKCTSSKEGDSNVLSKITEDEAWRVFHFECSAPGGPAHGLQARILAPKRRRGSAEVEFQTQGSLSDAELDIITTAMRAANAIVQKGQGYSRVEVWESKMDPLDGIGGIFRELERGFSLGIGMLPELERHMAREMQRLFESGDSEEALPAPRQSIPTGPQVHAQPKPAGEDPNKGYGSPEAAAAADRLLQLGVTVNPPGKSGAVDWGALAGYEDEKRTIEDTVLLALLHPEVYDEVAKGTRQRESGSTRPRAVLFQGPPGCGKTTSAKVIASQAAVPLVYVPLEAVASKWYGESERNLSEIFKAAEDLGGAIIFLDEIDSLATQRSSEMHEATRRLLGVLLRQMDGFGPQSKSVIIGATNRRQDLDPALLSRFDAAVDFGYPNEQCRKQILKQFARHLSDADLAELADLTGTGQISGRDLRDIAEQTERAWASKIVRGEIPKGQLPTVSEYKAAAARRIKEKEAPPKMKNRMPSFY</sequence>
<evidence type="ECO:0000256" key="3">
    <source>
        <dbReference type="ARBA" id="ARBA00022840"/>
    </source>
</evidence>
<dbReference type="SUPFAM" id="SSF52540">
    <property type="entry name" value="P-loop containing nucleoside triphosphate hydrolases"/>
    <property type="match status" value="1"/>
</dbReference>
<keyword evidence="3" id="KW-0067">ATP-binding</keyword>
<keyword evidence="7" id="KW-1185">Reference proteome</keyword>